<feature type="transmembrane region" description="Helical" evidence="8">
    <location>
        <begin position="12"/>
        <end position="36"/>
    </location>
</feature>
<feature type="domain" description="Major facilitator superfamily (MFS) profile" evidence="9">
    <location>
        <begin position="1"/>
        <end position="188"/>
    </location>
</feature>
<evidence type="ECO:0000256" key="1">
    <source>
        <dbReference type="ARBA" id="ARBA00004651"/>
    </source>
</evidence>
<dbReference type="RefSeq" id="WP_016642166.1">
    <property type="nucleotide sequence ID" value="NZ_AOPZ01000201.1"/>
</dbReference>
<feature type="transmembrane region" description="Helical" evidence="8">
    <location>
        <begin position="364"/>
        <end position="383"/>
    </location>
</feature>
<dbReference type="GO" id="GO:0022857">
    <property type="term" value="F:transmembrane transporter activity"/>
    <property type="evidence" value="ECO:0007669"/>
    <property type="project" value="InterPro"/>
</dbReference>
<organism evidence="10 11">
    <name type="scientific">Streptomyces aurantiacus JA 4570</name>
    <dbReference type="NCBI Taxonomy" id="1286094"/>
    <lineage>
        <taxon>Bacteria</taxon>
        <taxon>Bacillati</taxon>
        <taxon>Actinomycetota</taxon>
        <taxon>Actinomycetes</taxon>
        <taxon>Kitasatosporales</taxon>
        <taxon>Streptomycetaceae</taxon>
        <taxon>Streptomyces</taxon>
        <taxon>Streptomyces aurantiacus group</taxon>
    </lineage>
</organism>
<keyword evidence="3" id="KW-1003">Cell membrane</keyword>
<comment type="subcellular location">
    <subcellularLocation>
        <location evidence="1">Cell membrane</location>
        <topology evidence="1">Multi-pass membrane protein</topology>
    </subcellularLocation>
</comment>
<feature type="transmembrane region" description="Helical" evidence="8">
    <location>
        <begin position="77"/>
        <end position="102"/>
    </location>
</feature>
<keyword evidence="2" id="KW-0813">Transport</keyword>
<dbReference type="SUPFAM" id="SSF103473">
    <property type="entry name" value="MFS general substrate transporter"/>
    <property type="match status" value="1"/>
</dbReference>
<dbReference type="InterPro" id="IPR011701">
    <property type="entry name" value="MFS"/>
</dbReference>
<dbReference type="Proteomes" id="UP000014629">
    <property type="component" value="Unassembled WGS sequence"/>
</dbReference>
<dbReference type="EMBL" id="AOPZ01000201">
    <property type="protein sequence ID" value="EPH42889.1"/>
    <property type="molecule type" value="Genomic_DNA"/>
</dbReference>
<dbReference type="AlphaFoldDB" id="S3ZJH2"/>
<feature type="transmembrane region" description="Helical" evidence="8">
    <location>
        <begin position="202"/>
        <end position="226"/>
    </location>
</feature>
<feature type="transmembrane region" description="Helical" evidence="8">
    <location>
        <begin position="42"/>
        <end position="65"/>
    </location>
</feature>
<evidence type="ECO:0000256" key="5">
    <source>
        <dbReference type="ARBA" id="ARBA00022989"/>
    </source>
</evidence>
<evidence type="ECO:0000256" key="8">
    <source>
        <dbReference type="SAM" id="Phobius"/>
    </source>
</evidence>
<feature type="transmembrane region" description="Helical" evidence="8">
    <location>
        <begin position="160"/>
        <end position="181"/>
    </location>
</feature>
<evidence type="ECO:0000256" key="2">
    <source>
        <dbReference type="ARBA" id="ARBA00022448"/>
    </source>
</evidence>
<feature type="transmembrane region" description="Helical" evidence="8">
    <location>
        <begin position="246"/>
        <end position="269"/>
    </location>
</feature>
<dbReference type="GO" id="GO:0005886">
    <property type="term" value="C:plasma membrane"/>
    <property type="evidence" value="ECO:0007669"/>
    <property type="project" value="UniProtKB-SubCell"/>
</dbReference>
<dbReference type="PANTHER" id="PTHR23517:SF2">
    <property type="entry name" value="MULTIDRUG RESISTANCE PROTEIN MDTH"/>
    <property type="match status" value="1"/>
</dbReference>
<evidence type="ECO:0000256" key="6">
    <source>
        <dbReference type="ARBA" id="ARBA00023136"/>
    </source>
</evidence>
<feature type="transmembrane region" description="Helical" evidence="8">
    <location>
        <begin position="281"/>
        <end position="308"/>
    </location>
</feature>
<comment type="caution">
    <text evidence="10">The sequence shown here is derived from an EMBL/GenBank/DDBJ whole genome shotgun (WGS) entry which is preliminary data.</text>
</comment>
<dbReference type="InterPro" id="IPR020846">
    <property type="entry name" value="MFS_dom"/>
</dbReference>
<dbReference type="PATRIC" id="fig|1286094.4.peg.3995"/>
<evidence type="ECO:0000256" key="4">
    <source>
        <dbReference type="ARBA" id="ARBA00022692"/>
    </source>
</evidence>
<keyword evidence="11" id="KW-1185">Reference proteome</keyword>
<feature type="compositionally biased region" description="Basic and acidic residues" evidence="7">
    <location>
        <begin position="450"/>
        <end position="470"/>
    </location>
</feature>
<proteinExistence type="predicted"/>
<dbReference type="PROSITE" id="PS50850">
    <property type="entry name" value="MFS"/>
    <property type="match status" value="1"/>
</dbReference>
<keyword evidence="6 8" id="KW-0472">Membrane</keyword>
<keyword evidence="5 8" id="KW-1133">Transmembrane helix</keyword>
<dbReference type="InterPro" id="IPR036259">
    <property type="entry name" value="MFS_trans_sf"/>
</dbReference>
<dbReference type="Pfam" id="PF07690">
    <property type="entry name" value="MFS_1"/>
    <property type="match status" value="1"/>
</dbReference>
<protein>
    <recommendedName>
        <fullName evidence="9">Major facilitator superfamily (MFS) profile domain-containing protein</fullName>
    </recommendedName>
</protein>
<dbReference type="PANTHER" id="PTHR23517">
    <property type="entry name" value="RESISTANCE PROTEIN MDTM, PUTATIVE-RELATED-RELATED"/>
    <property type="match status" value="1"/>
</dbReference>
<dbReference type="InterPro" id="IPR050171">
    <property type="entry name" value="MFS_Transporters"/>
</dbReference>
<evidence type="ECO:0000256" key="3">
    <source>
        <dbReference type="ARBA" id="ARBA00022475"/>
    </source>
</evidence>
<reference evidence="10 11" key="1">
    <citation type="submission" date="2013-02" db="EMBL/GenBank/DDBJ databases">
        <title>Draft Genome Sequence of Streptomyces aurantiacus, Which Produces Setomimycin.</title>
        <authorList>
            <person name="Gruening B.A."/>
            <person name="Praeg A."/>
            <person name="Erxleben A."/>
            <person name="Guenther S."/>
            <person name="Mueller M."/>
        </authorList>
    </citation>
    <scope>NUCLEOTIDE SEQUENCE [LARGE SCALE GENOMIC DNA]</scope>
    <source>
        <strain evidence="10 11">JA 4570</strain>
    </source>
</reference>
<name>S3ZJH2_9ACTN</name>
<sequence>MLRGLRDVPRTVWLLAAGQFFNMVVAFTFVYFFVYLTHERGLSVAQAGLISGLGGAGQVAGNFTGGWFGDRYGHRRVLLAGSVISGAGVLALPVLPVALLYVVPVLSQYAGGCVRAANGALVAVTVPEGARRQGFAVMRFAGNAGFTVGPPLGALVIAHFSYGVLFVVDGVGTLVFAAYAARVLPARGVVPASAPAPDAPGVFAALRARPAVVVLLGAILVTDLVYRQQYSTLPTDLGRHGLGTGFYGWLLAINGGLILLLELPVTLALRGRRPLRIIGGGVLLVGAGYGVLAFGVGAGSAVVMMALLTAGEILYKTPATAYVADSAPAHVQGRFQSLYSGVSVSGVVLSAPLGGALYTAAPGALWPVCAMLAGLAGVLLLGAGHMFRPGVAGTGALCLPFPKLSASLEQGRPHSPCGTPAHSEERAGSAHSEERAGSAPSEGRGGAGRSGERAGARACRPGRETRGQVG</sequence>
<dbReference type="OrthoDB" id="3808057at2"/>
<evidence type="ECO:0000313" key="11">
    <source>
        <dbReference type="Proteomes" id="UP000014629"/>
    </source>
</evidence>
<keyword evidence="4 8" id="KW-0812">Transmembrane</keyword>
<evidence type="ECO:0000259" key="9">
    <source>
        <dbReference type="PROSITE" id="PS50850"/>
    </source>
</evidence>
<evidence type="ECO:0000313" key="10">
    <source>
        <dbReference type="EMBL" id="EPH42889.1"/>
    </source>
</evidence>
<accession>S3ZJH2</accession>
<gene>
    <name evidence="10" type="ORF">STRAU_4039</name>
</gene>
<evidence type="ECO:0000256" key="7">
    <source>
        <dbReference type="SAM" id="MobiDB-lite"/>
    </source>
</evidence>
<feature type="region of interest" description="Disordered" evidence="7">
    <location>
        <begin position="409"/>
        <end position="470"/>
    </location>
</feature>
<feature type="compositionally biased region" description="Basic and acidic residues" evidence="7">
    <location>
        <begin position="422"/>
        <end position="436"/>
    </location>
</feature>
<dbReference type="Gene3D" id="1.20.1250.20">
    <property type="entry name" value="MFS general substrate transporter like domains"/>
    <property type="match status" value="1"/>
</dbReference>